<feature type="region of interest" description="Disordered" evidence="1">
    <location>
        <begin position="741"/>
        <end position="761"/>
    </location>
</feature>
<keyword evidence="3" id="KW-1185">Reference proteome</keyword>
<evidence type="ECO:0000256" key="1">
    <source>
        <dbReference type="SAM" id="MobiDB-lite"/>
    </source>
</evidence>
<dbReference type="RefSeq" id="WP_277417542.1">
    <property type="nucleotide sequence ID" value="NZ_CP119083.1"/>
</dbReference>
<accession>A0ABY8BGR7</accession>
<dbReference type="EMBL" id="CP119083">
    <property type="protein sequence ID" value="WEF34871.1"/>
    <property type="molecule type" value="Genomic_DNA"/>
</dbReference>
<name>A0ABY8BGR7_9BURK</name>
<proteinExistence type="predicted"/>
<evidence type="ECO:0008006" key="4">
    <source>
        <dbReference type="Google" id="ProtNLM"/>
    </source>
</evidence>
<dbReference type="Proteomes" id="UP001216510">
    <property type="component" value="Chromosome"/>
</dbReference>
<gene>
    <name evidence="2" type="ORF">PX653_08945</name>
</gene>
<evidence type="ECO:0000313" key="2">
    <source>
        <dbReference type="EMBL" id="WEF34871.1"/>
    </source>
</evidence>
<sequence length="761" mass="85290">MANASKIDDYSLKAMIDDEVRQSFGYGDGELESARRRNEVFFLAQPKDELAPPDIEGRSKVVDTTVRNTVLGMQAPLMKTFYGSDNVFEFEETRQEDAPKAKLISAYVNHVFRKTNPGYIITATWIREALLLKKGIIKVWWDASDIESKEEYSGQTPEQLAMLMDDPEVEVVAQMSYPDEEAEQDKARVLEQASAQLAQMQQAAMADPQAAQQYEAATQQFAAMQAQPVPMLYDVTCKRVKTGGRVTIENVPPEEFLISRRAKSVKDAQFVAHRFRRRVFELEAAGYDVPEHLGDDLAAAGLSTERAQREQYDGYDRRDDGSHPDPSQREVWVLECYMQVDYDGDGIPEWRKVVKCGDAILANDEFDEPPFVALGAIPMPHQFFDMCPADLAIEPQKIKTSLKRAQLDNMYLQVNGRTWAVNGQVNLDDLLRSTPGGVVRVNSAQAVGRLDQGIGDMAGAMALTQYFDQENEESTGWTRQSQGGNGMQLQQTATAANIITNRADMRIEDISRYMAETGFTDLGNMILRLITRYQKKAEMIKIGGEWVNVDPREWTNNFDLTINVGLGTGNKDQLVQHLMMLGQTQMQGAQFGITRPENLYNTGMRLANALGFKEGDAFFTDPAKNPPPEQPNPEMLKVQADQQRHAAEMEARQAQAQLHAQLEVEKSRIQAEAQMQVDRERQAAEAQKHAITLQHQAELAALKAQYEAQDRAEERAFRAEQAERDRDAKIVLAQIAAQQKNDASLAAAEQQSNEDMTGGSE</sequence>
<dbReference type="Pfam" id="PF23899">
    <property type="entry name" value="SU10_portal"/>
    <property type="match status" value="1"/>
</dbReference>
<organism evidence="2 3">
    <name type="scientific">Pseudoduganella chitinolytica</name>
    <dbReference type="NCBI Taxonomy" id="34070"/>
    <lineage>
        <taxon>Bacteria</taxon>
        <taxon>Pseudomonadati</taxon>
        <taxon>Pseudomonadota</taxon>
        <taxon>Betaproteobacteria</taxon>
        <taxon>Burkholderiales</taxon>
        <taxon>Oxalobacteraceae</taxon>
        <taxon>Telluria group</taxon>
        <taxon>Pseudoduganella</taxon>
    </lineage>
</organism>
<dbReference type="InterPro" id="IPR056909">
    <property type="entry name" value="SU10_portal"/>
</dbReference>
<protein>
    <recommendedName>
        <fullName evidence="4">Portal protein</fullName>
    </recommendedName>
</protein>
<reference evidence="2 3" key="1">
    <citation type="submission" date="2023-02" db="EMBL/GenBank/DDBJ databases">
        <title>Gemone sequence of Telluria chitinolytica ACM 3522T.</title>
        <authorList>
            <person name="Frediansyah A."/>
            <person name="Miess H."/>
            <person name="Gross H."/>
        </authorList>
    </citation>
    <scope>NUCLEOTIDE SEQUENCE [LARGE SCALE GENOMIC DNA]</scope>
    <source>
        <strain evidence="2 3">ACM 3522</strain>
    </source>
</reference>
<evidence type="ECO:0000313" key="3">
    <source>
        <dbReference type="Proteomes" id="UP001216510"/>
    </source>
</evidence>